<protein>
    <submittedName>
        <fullName evidence="1">Uncharacterized protein DUF2867</fullName>
    </submittedName>
</protein>
<organism evidence="1 2">
    <name type="scientific">Gemmobacter caeni</name>
    <dbReference type="NCBI Taxonomy" id="589035"/>
    <lineage>
        <taxon>Bacteria</taxon>
        <taxon>Pseudomonadati</taxon>
        <taxon>Pseudomonadota</taxon>
        <taxon>Alphaproteobacteria</taxon>
        <taxon>Rhodobacterales</taxon>
        <taxon>Paracoccaceae</taxon>
        <taxon>Gemmobacter</taxon>
    </lineage>
</organism>
<reference evidence="1 2" key="1">
    <citation type="submission" date="2018-04" db="EMBL/GenBank/DDBJ databases">
        <title>Genomic Encyclopedia of Archaeal and Bacterial Type Strains, Phase II (KMG-II): from individual species to whole genera.</title>
        <authorList>
            <person name="Goeker M."/>
        </authorList>
    </citation>
    <scope>NUCLEOTIDE SEQUENCE [LARGE SCALE GENOMIC DNA]</scope>
    <source>
        <strain evidence="1 2">DSM 21823</strain>
    </source>
</reference>
<dbReference type="InterPro" id="IPR021295">
    <property type="entry name" value="DUF2867"/>
</dbReference>
<comment type="caution">
    <text evidence="1">The sequence shown here is derived from an EMBL/GenBank/DDBJ whole genome shotgun (WGS) entry which is preliminary data.</text>
</comment>
<dbReference type="Proteomes" id="UP000244224">
    <property type="component" value="Unassembled WGS sequence"/>
</dbReference>
<sequence length="162" mass="17655">MTPAVPAPVVPALVAARDQLAYFASQSVTLPRTIGPLEVWNRMMAAPLPGMALAFRIRDAISARFGVERIGGFSGRPAGQPRPGDRLDFFTVEAISPDQLVLTARDRHLDVMISTDCNGPQVTVTASVVTHNLFGRAYMLPVGPAHRLIVRLMLNRLRRSLT</sequence>
<keyword evidence="2" id="KW-1185">Reference proteome</keyword>
<dbReference type="EMBL" id="QBKP01000008">
    <property type="protein sequence ID" value="PTX48923.1"/>
    <property type="molecule type" value="Genomic_DNA"/>
</dbReference>
<name>A0A2T6AYM9_9RHOB</name>
<gene>
    <name evidence="1" type="ORF">C8N34_10829</name>
</gene>
<dbReference type="Pfam" id="PF11066">
    <property type="entry name" value="DUF2867"/>
    <property type="match status" value="1"/>
</dbReference>
<proteinExistence type="predicted"/>
<evidence type="ECO:0000313" key="2">
    <source>
        <dbReference type="Proteomes" id="UP000244224"/>
    </source>
</evidence>
<accession>A0A2T6AYM9</accession>
<evidence type="ECO:0000313" key="1">
    <source>
        <dbReference type="EMBL" id="PTX48923.1"/>
    </source>
</evidence>
<dbReference type="RefSeq" id="WP_108129242.1">
    <property type="nucleotide sequence ID" value="NZ_QBKP01000008.1"/>
</dbReference>
<dbReference type="AlphaFoldDB" id="A0A2T6AYM9"/>
<dbReference type="OrthoDB" id="7058586at2"/>